<feature type="domain" description="Zona occludens toxin N-terminal" evidence="3">
    <location>
        <begin position="6"/>
        <end position="177"/>
    </location>
</feature>
<dbReference type="Proteomes" id="UP001549184">
    <property type="component" value="Unassembled WGS sequence"/>
</dbReference>
<evidence type="ECO:0000313" key="4">
    <source>
        <dbReference type="EMBL" id="MET3650665.1"/>
    </source>
</evidence>
<feature type="compositionally biased region" description="Low complexity" evidence="1">
    <location>
        <begin position="221"/>
        <end position="236"/>
    </location>
</feature>
<evidence type="ECO:0000259" key="3">
    <source>
        <dbReference type="Pfam" id="PF05707"/>
    </source>
</evidence>
<dbReference type="InterPro" id="IPR008900">
    <property type="entry name" value="Zot_N"/>
</dbReference>
<feature type="transmembrane region" description="Helical" evidence="2">
    <location>
        <begin position="187"/>
        <end position="208"/>
    </location>
</feature>
<keyword evidence="2" id="KW-1133">Transmembrane helix</keyword>
<evidence type="ECO:0000256" key="1">
    <source>
        <dbReference type="SAM" id="MobiDB-lite"/>
    </source>
</evidence>
<evidence type="ECO:0000313" key="5">
    <source>
        <dbReference type="Proteomes" id="UP001549184"/>
    </source>
</evidence>
<dbReference type="Gene3D" id="3.40.50.300">
    <property type="entry name" value="P-loop containing nucleotide triphosphate hydrolases"/>
    <property type="match status" value="1"/>
</dbReference>
<reference evidence="4 5" key="1">
    <citation type="submission" date="2024-06" db="EMBL/GenBank/DDBJ databases">
        <title>Sorghum-associated microbial communities from plants grown in Nebraska, USA.</title>
        <authorList>
            <person name="Schachtman D."/>
        </authorList>
    </citation>
    <scope>NUCLEOTIDE SEQUENCE [LARGE SCALE GENOMIC DNA]</scope>
    <source>
        <strain evidence="4 5">1073</strain>
    </source>
</reference>
<dbReference type="RefSeq" id="WP_354012155.1">
    <property type="nucleotide sequence ID" value="NZ_JBEPMU010000001.1"/>
</dbReference>
<dbReference type="Pfam" id="PF05707">
    <property type="entry name" value="Zot"/>
    <property type="match status" value="1"/>
</dbReference>
<comment type="caution">
    <text evidence="4">The sequence shown here is derived from an EMBL/GenBank/DDBJ whole genome shotgun (WGS) entry which is preliminary data.</text>
</comment>
<dbReference type="EMBL" id="JBEPMU010000001">
    <property type="protein sequence ID" value="MET3650665.1"/>
    <property type="molecule type" value="Genomic_DNA"/>
</dbReference>
<keyword evidence="2" id="KW-0472">Membrane</keyword>
<keyword evidence="5" id="KW-1185">Reference proteome</keyword>
<organism evidence="4 5">
    <name type="scientific">Dyella japonica</name>
    <dbReference type="NCBI Taxonomy" id="231455"/>
    <lineage>
        <taxon>Bacteria</taxon>
        <taxon>Pseudomonadati</taxon>
        <taxon>Pseudomonadota</taxon>
        <taxon>Gammaproteobacteria</taxon>
        <taxon>Lysobacterales</taxon>
        <taxon>Rhodanobacteraceae</taxon>
        <taxon>Dyella</taxon>
    </lineage>
</organism>
<feature type="compositionally biased region" description="Polar residues" evidence="1">
    <location>
        <begin position="336"/>
        <end position="346"/>
    </location>
</feature>
<dbReference type="InterPro" id="IPR027417">
    <property type="entry name" value="P-loop_NTPase"/>
</dbReference>
<proteinExistence type="predicted"/>
<evidence type="ECO:0000256" key="2">
    <source>
        <dbReference type="SAM" id="Phobius"/>
    </source>
</evidence>
<keyword evidence="2" id="KW-0812">Transmembrane</keyword>
<feature type="region of interest" description="Disordered" evidence="1">
    <location>
        <begin position="327"/>
        <end position="386"/>
    </location>
</feature>
<name>A0ABV2JQT4_9GAMM</name>
<accession>A0ABV2JQT4</accession>
<feature type="region of interest" description="Disordered" evidence="1">
    <location>
        <begin position="221"/>
        <end position="242"/>
    </location>
</feature>
<sequence>MPVKAWTGLPGAGKTACMVAAILQFKKDHPERPVFAININGLDPSVAEPLTLEQLHKWWELPPGALICIDECQEDDFFPLDRGQPPEWVKRISKVRHEGMDFWMTTQHPNLMSAYVRRLMDQHVHSVRKFNSQVVSRFTWGRCMENCEKGAAQKVAVHTVGTLPKEVFELYKSSNAHNMKMRVPFRAWMLPVLGVVALCALVAIPLVIKKLKAQTDHTPTAAAGVTAAPGAKPGAPQGSEADRLRREDFAKWMKPRVDGLPWSAPMFDGLSVRSNPRLYCIAVDDGRCTCHTEQGTRYAVPADRCRQIAADGLYNPFADGLELARNDGQKGERESVQPQAPTSVPSEPNGVEMTGIRKERVTAAAYDPPTYKAWNSDPFGGGKGGG</sequence>
<gene>
    <name evidence="4" type="ORF">ABIC75_000367</name>
</gene>
<protein>
    <recommendedName>
        <fullName evidence="3">Zona occludens toxin N-terminal domain-containing protein</fullName>
    </recommendedName>
</protein>